<keyword evidence="3" id="KW-0804">Transcription</keyword>
<dbReference type="PATRIC" id="fig|446465.5.peg.1915"/>
<proteinExistence type="predicted"/>
<dbReference type="OrthoDB" id="9785139at2"/>
<protein>
    <submittedName>
        <fullName evidence="5">Transcriptional regulator</fullName>
    </submittedName>
</protein>
<organism evidence="5 6">
    <name type="scientific">Brachybacterium faecium (strain ATCC 43885 / DSM 4810 / JCM 11609 / LMG 19847 / NBRC 14762 / NCIMB 9860 / 6-10)</name>
    <dbReference type="NCBI Taxonomy" id="446465"/>
    <lineage>
        <taxon>Bacteria</taxon>
        <taxon>Bacillati</taxon>
        <taxon>Actinomycetota</taxon>
        <taxon>Actinomycetes</taxon>
        <taxon>Micrococcales</taxon>
        <taxon>Dermabacteraceae</taxon>
        <taxon>Brachybacterium</taxon>
    </lineage>
</organism>
<dbReference type="InterPro" id="IPR000843">
    <property type="entry name" value="HTH_LacI"/>
</dbReference>
<dbReference type="InterPro" id="IPR046335">
    <property type="entry name" value="LacI/GalR-like_sensor"/>
</dbReference>
<dbReference type="PROSITE" id="PS50932">
    <property type="entry name" value="HTH_LACI_2"/>
    <property type="match status" value="1"/>
</dbReference>
<dbReference type="PROSITE" id="PS00356">
    <property type="entry name" value="HTH_LACI_1"/>
    <property type="match status" value="1"/>
</dbReference>
<evidence type="ECO:0000256" key="3">
    <source>
        <dbReference type="ARBA" id="ARBA00023163"/>
    </source>
</evidence>
<dbReference type="EMBL" id="CP001643">
    <property type="protein sequence ID" value="ACU85742.1"/>
    <property type="molecule type" value="Genomic_DNA"/>
</dbReference>
<dbReference type="STRING" id="446465.Bfae_19260"/>
<evidence type="ECO:0000256" key="1">
    <source>
        <dbReference type="ARBA" id="ARBA00023015"/>
    </source>
</evidence>
<dbReference type="GO" id="GO:0000976">
    <property type="term" value="F:transcription cis-regulatory region binding"/>
    <property type="evidence" value="ECO:0007669"/>
    <property type="project" value="TreeGrafter"/>
</dbReference>
<dbReference type="Pfam" id="PF13377">
    <property type="entry name" value="Peripla_BP_3"/>
    <property type="match status" value="1"/>
</dbReference>
<dbReference type="PANTHER" id="PTHR30146:SF109">
    <property type="entry name" value="HTH-TYPE TRANSCRIPTIONAL REGULATOR GALS"/>
    <property type="match status" value="1"/>
</dbReference>
<dbReference type="Gene3D" id="3.40.50.2300">
    <property type="match status" value="2"/>
</dbReference>
<keyword evidence="1" id="KW-0805">Transcription regulation</keyword>
<dbReference type="KEGG" id="bfa:Bfae_19260"/>
<reference evidence="5 6" key="1">
    <citation type="journal article" date="2009" name="Stand. Genomic Sci.">
        <title>Complete genome sequence of Brachybacterium faecium type strain (Schefferle 6-10).</title>
        <authorList>
            <person name="Lapidus A."/>
            <person name="Pukall R."/>
            <person name="Labuttii K."/>
            <person name="Copeland A."/>
            <person name="Del Rio T.G."/>
            <person name="Nolan M."/>
            <person name="Chen F."/>
            <person name="Lucas S."/>
            <person name="Tice H."/>
            <person name="Cheng J.F."/>
            <person name="Bruce D."/>
            <person name="Goodwin L."/>
            <person name="Pitluck S."/>
            <person name="Rohde M."/>
            <person name="Goker M."/>
            <person name="Pati A."/>
            <person name="Ivanova N."/>
            <person name="Mavrommatis K."/>
            <person name="Chen A."/>
            <person name="Palaniappan K."/>
            <person name="D'haeseleer P."/>
            <person name="Chain P."/>
            <person name="Bristow J."/>
            <person name="Eisen J.A."/>
            <person name="Markowitz V."/>
            <person name="Hugenholtz P."/>
            <person name="Kyrpides N.C."/>
            <person name="Klenk H.P."/>
        </authorList>
    </citation>
    <scope>NUCLEOTIDE SEQUENCE [LARGE SCALE GENOMIC DNA]</scope>
    <source>
        <strain evidence="6">ATCC 43885 / DSM 4810 / JCM 11609 / LMG 19847 / NBRC 14762 / NCIMB 9860 / 6-10</strain>
    </source>
</reference>
<dbReference type="SUPFAM" id="SSF47413">
    <property type="entry name" value="lambda repressor-like DNA-binding domains"/>
    <property type="match status" value="1"/>
</dbReference>
<evidence type="ECO:0000256" key="2">
    <source>
        <dbReference type="ARBA" id="ARBA00023125"/>
    </source>
</evidence>
<dbReference type="Pfam" id="PF00356">
    <property type="entry name" value="LacI"/>
    <property type="match status" value="1"/>
</dbReference>
<gene>
    <name evidence="5" type="ordered locus">Bfae_19260</name>
</gene>
<dbReference type="CDD" id="cd01392">
    <property type="entry name" value="HTH_LacI"/>
    <property type="match status" value="1"/>
</dbReference>
<evidence type="ECO:0000313" key="5">
    <source>
        <dbReference type="EMBL" id="ACU85742.1"/>
    </source>
</evidence>
<dbReference type="InterPro" id="IPR028082">
    <property type="entry name" value="Peripla_BP_I"/>
</dbReference>
<dbReference type="Gene3D" id="1.10.260.40">
    <property type="entry name" value="lambda repressor-like DNA-binding domains"/>
    <property type="match status" value="1"/>
</dbReference>
<dbReference type="HOGENOM" id="CLU_037628_6_1_11"/>
<accession>C7MDT5</accession>
<dbReference type="PANTHER" id="PTHR30146">
    <property type="entry name" value="LACI-RELATED TRANSCRIPTIONAL REPRESSOR"/>
    <property type="match status" value="1"/>
</dbReference>
<dbReference type="SMR" id="C7MDT5"/>
<keyword evidence="6" id="KW-1185">Reference proteome</keyword>
<evidence type="ECO:0000259" key="4">
    <source>
        <dbReference type="PROSITE" id="PS50932"/>
    </source>
</evidence>
<keyword evidence="2" id="KW-0238">DNA-binding</keyword>
<dbReference type="InterPro" id="IPR010982">
    <property type="entry name" value="Lambda_DNA-bd_dom_sf"/>
</dbReference>
<dbReference type="eggNOG" id="COG1609">
    <property type="taxonomic scope" value="Bacteria"/>
</dbReference>
<feature type="domain" description="HTH lacI-type" evidence="4">
    <location>
        <begin position="8"/>
        <end position="62"/>
    </location>
</feature>
<dbReference type="Proteomes" id="UP000001919">
    <property type="component" value="Chromosome"/>
</dbReference>
<dbReference type="GO" id="GO:0003700">
    <property type="term" value="F:DNA-binding transcription factor activity"/>
    <property type="evidence" value="ECO:0007669"/>
    <property type="project" value="TreeGrafter"/>
</dbReference>
<dbReference type="CDD" id="cd06267">
    <property type="entry name" value="PBP1_LacI_sugar_binding-like"/>
    <property type="match status" value="1"/>
</dbReference>
<sequence>MSPAARRATIIDVAERAGVSRQTVSRAMNDQPGISAATRERVLRAARELSYRPSRFGRGLVEQGPVTLGLVVLDLSNSYYAELGAAMARACAPAGWNMVLVEVGNTPDPEVAAAELARRVDSLVGYGVLGGEISGDVGMPVVRLDGRPSETDRGGVVELAPAAAIAELADHLREAGTRRPLVLDLVGGPLADRPLALAAALRSLHEDGEVPIWEVEARTGHRAVLEEALASGADALLAFNDELAVRLLRTLREMGVDVPGDVRLVGADGLEIGSLVSPELTTLSIDIDEVARQTVSLVAAMLEGGAPLTGDGAHRVVPYRLEVRASA</sequence>
<name>C7MDT5_BRAFD</name>
<dbReference type="SUPFAM" id="SSF53822">
    <property type="entry name" value="Periplasmic binding protein-like I"/>
    <property type="match status" value="1"/>
</dbReference>
<dbReference type="SMART" id="SM00354">
    <property type="entry name" value="HTH_LACI"/>
    <property type="match status" value="1"/>
</dbReference>
<dbReference type="AlphaFoldDB" id="C7MDT5"/>
<evidence type="ECO:0000313" key="6">
    <source>
        <dbReference type="Proteomes" id="UP000001919"/>
    </source>
</evidence>